<evidence type="ECO:0000256" key="2">
    <source>
        <dbReference type="SAM" id="Phobius"/>
    </source>
</evidence>
<evidence type="ECO:0000256" key="1">
    <source>
        <dbReference type="SAM" id="MobiDB-lite"/>
    </source>
</evidence>
<dbReference type="EMBL" id="CP045851">
    <property type="protein sequence ID" value="QGG96312.1"/>
    <property type="molecule type" value="Genomic_DNA"/>
</dbReference>
<keyword evidence="4" id="KW-1185">Reference proteome</keyword>
<reference evidence="3 4" key="1">
    <citation type="submission" date="2019-11" db="EMBL/GenBank/DDBJ databases">
        <authorList>
            <person name="He Y."/>
        </authorList>
    </citation>
    <scope>NUCLEOTIDE SEQUENCE [LARGE SCALE GENOMIC DNA]</scope>
    <source>
        <strain evidence="3 4">SCSIO 58843</strain>
    </source>
</reference>
<protein>
    <submittedName>
        <fullName evidence="3">Uncharacterized protein</fullName>
    </submittedName>
</protein>
<keyword evidence="2" id="KW-0472">Membrane</keyword>
<evidence type="ECO:0000313" key="3">
    <source>
        <dbReference type="EMBL" id="QGG96312.1"/>
    </source>
</evidence>
<keyword evidence="2" id="KW-0812">Transmembrane</keyword>
<dbReference type="KEGG" id="atq:GH723_15070"/>
<feature type="compositionally biased region" description="Polar residues" evidence="1">
    <location>
        <begin position="1"/>
        <end position="11"/>
    </location>
</feature>
<name>A0A5Q2RMZ3_9ACTN</name>
<sequence length="230" mass="23998">MSDLSPATTDRSPAPASLPGRIRDTGLGWVRSLAGSTKALPTATVGAVGDRLDQLVDRVVRHPSPVRTSEELAEALTALRENKNGAASAASFLASTSLASRTLRIGTKKMPLIAAATGAASALAVFATGFRELRMIASHLVHRAHAAGVVVDPGALRSVALQVYLRPGETPRLDEAPSLLTARLATRWSRTAAAEALPLVPDNLGRPKVAQWVTAASTVDPRVLASRPKA</sequence>
<accession>A0A5Q2RMZ3</accession>
<organism evidence="3 4">
    <name type="scientific">Actinomarinicola tropica</name>
    <dbReference type="NCBI Taxonomy" id="2789776"/>
    <lineage>
        <taxon>Bacteria</taxon>
        <taxon>Bacillati</taxon>
        <taxon>Actinomycetota</taxon>
        <taxon>Acidimicrobiia</taxon>
        <taxon>Acidimicrobiales</taxon>
        <taxon>Iamiaceae</taxon>
        <taxon>Actinomarinicola</taxon>
    </lineage>
</organism>
<dbReference type="Proteomes" id="UP000334019">
    <property type="component" value="Chromosome"/>
</dbReference>
<keyword evidence="2" id="KW-1133">Transmembrane helix</keyword>
<dbReference type="RefSeq" id="WP_153760416.1">
    <property type="nucleotide sequence ID" value="NZ_CP045851.1"/>
</dbReference>
<proteinExistence type="predicted"/>
<gene>
    <name evidence="3" type="ORF">GH723_15070</name>
</gene>
<feature type="transmembrane region" description="Helical" evidence="2">
    <location>
        <begin position="110"/>
        <end position="130"/>
    </location>
</feature>
<feature type="region of interest" description="Disordered" evidence="1">
    <location>
        <begin position="1"/>
        <end position="21"/>
    </location>
</feature>
<evidence type="ECO:0000313" key="4">
    <source>
        <dbReference type="Proteomes" id="UP000334019"/>
    </source>
</evidence>
<dbReference type="AlphaFoldDB" id="A0A5Q2RMZ3"/>